<evidence type="ECO:0000256" key="8">
    <source>
        <dbReference type="SAM" id="Phobius"/>
    </source>
</evidence>
<dbReference type="KEGG" id="wct:WS74_0169"/>
<feature type="transmembrane region" description="Helical" evidence="8">
    <location>
        <begin position="58"/>
        <end position="78"/>
    </location>
</feature>
<comment type="subcellular location">
    <subcellularLocation>
        <location evidence="1 7">Cell membrane</location>
        <topology evidence="1 7">Multi-pass membrane protein</topology>
    </subcellularLocation>
</comment>
<dbReference type="STRING" id="759620.WS105_0168"/>
<dbReference type="GO" id="GO:0005886">
    <property type="term" value="C:plasma membrane"/>
    <property type="evidence" value="ECO:0007669"/>
    <property type="project" value="UniProtKB-SubCell"/>
</dbReference>
<organism evidence="9 10">
    <name type="scientific">Weissella ceti</name>
    <dbReference type="NCBI Taxonomy" id="759620"/>
    <lineage>
        <taxon>Bacteria</taxon>
        <taxon>Bacillati</taxon>
        <taxon>Bacillota</taxon>
        <taxon>Bacilli</taxon>
        <taxon>Lactobacillales</taxon>
        <taxon>Lactobacillaceae</taxon>
        <taxon>Weissella</taxon>
    </lineage>
</organism>
<proteinExistence type="inferred from homology"/>
<dbReference type="InterPro" id="IPR037185">
    <property type="entry name" value="EmrE-like"/>
</dbReference>
<dbReference type="Proteomes" id="UP000029079">
    <property type="component" value="Chromosome"/>
</dbReference>
<dbReference type="SUPFAM" id="SSF103481">
    <property type="entry name" value="Multidrug resistance efflux transporter EmrE"/>
    <property type="match status" value="1"/>
</dbReference>
<feature type="transmembrane region" description="Helical" evidence="8">
    <location>
        <begin position="27"/>
        <end position="46"/>
    </location>
</feature>
<dbReference type="Gene3D" id="1.10.3730.20">
    <property type="match status" value="1"/>
</dbReference>
<dbReference type="AlphaFoldDB" id="A0A075TYW0"/>
<dbReference type="InterPro" id="IPR000390">
    <property type="entry name" value="Small_drug/metabolite_transptr"/>
</dbReference>
<evidence type="ECO:0000313" key="9">
    <source>
        <dbReference type="EMBL" id="AIM62421.1"/>
    </source>
</evidence>
<dbReference type="EMBL" id="CP009223">
    <property type="protein sequence ID" value="AIM62421.1"/>
    <property type="molecule type" value="Genomic_DNA"/>
</dbReference>
<gene>
    <name evidence="9" type="ORF">WS74_0169</name>
</gene>
<reference evidence="9 10" key="1">
    <citation type="journal article" date="2014" name="Genome Announc.">
        <title>Complete Genome Sequences of Fish Pathogenic Weissella ceti Strains WS74 and WS105.</title>
        <authorList>
            <person name="Figueiredo H.C."/>
            <person name="Leal C.A."/>
            <person name="Dorella F.A."/>
            <person name="Carvalho A.F."/>
            <person name="Soares S.C."/>
            <person name="Pereira F.L."/>
            <person name="Azevedo V.A."/>
        </authorList>
    </citation>
    <scope>NUCLEOTIDE SEQUENCE [LARGE SCALE GENOMIC DNA]</scope>
    <source>
        <strain evidence="9 10">WS74</strain>
    </source>
</reference>
<feature type="transmembrane region" description="Helical" evidence="8">
    <location>
        <begin position="84"/>
        <end position="100"/>
    </location>
</feature>
<evidence type="ECO:0000256" key="3">
    <source>
        <dbReference type="ARBA" id="ARBA00022475"/>
    </source>
</evidence>
<dbReference type="PATRIC" id="fig|759620.7.peg.156"/>
<evidence type="ECO:0000256" key="4">
    <source>
        <dbReference type="ARBA" id="ARBA00022692"/>
    </source>
</evidence>
<dbReference type="RefSeq" id="WP_009495502.1">
    <property type="nucleotide sequence ID" value="NZ_CP009223.1"/>
</dbReference>
<protein>
    <submittedName>
        <fullName evidence="9">GroEL supressor protein SugE</fullName>
    </submittedName>
</protein>
<evidence type="ECO:0000256" key="2">
    <source>
        <dbReference type="ARBA" id="ARBA00022448"/>
    </source>
</evidence>
<keyword evidence="6 8" id="KW-0472">Membrane</keyword>
<keyword evidence="5 8" id="KW-1133">Transmembrane helix</keyword>
<dbReference type="PANTHER" id="PTHR30561:SF0">
    <property type="entry name" value="GUANIDINIUM EXPORTER"/>
    <property type="match status" value="1"/>
</dbReference>
<keyword evidence="2" id="KW-0813">Transport</keyword>
<sequence>MAWIYLTFAGVFEVVWATTLKLSDGFSKLNYTALTIVGMGLSFWLLSQATKTLPLSTAYPIWTGIGAVGAVIVGYIYFGDNIAPMTWLFIGLLLISILGIKMTSGH</sequence>
<keyword evidence="4 7" id="KW-0812">Transmembrane</keyword>
<reference evidence="10" key="2">
    <citation type="submission" date="2014-08" db="EMBL/GenBank/DDBJ databases">
        <title>Complete genome of Weissella ceti strain WS74 isolated from diseased rainbow trout in Brazil.</title>
        <authorList>
            <person name="Figueiredo H.C.P."/>
            <person name="Leal C.A.G."/>
            <person name="Pereira F.L."/>
            <person name="Soares S.C."/>
            <person name="Dorella F.A."/>
            <person name="Carvalho A.F."/>
            <person name="Azevedo V.A.C."/>
        </authorList>
    </citation>
    <scope>NUCLEOTIDE SEQUENCE [LARGE SCALE GENOMIC DNA]</scope>
    <source>
        <strain evidence="10">WS74</strain>
    </source>
</reference>
<dbReference type="KEGG" id="wci:WS105_0168"/>
<accession>A0A075TYW0</accession>
<dbReference type="PANTHER" id="PTHR30561">
    <property type="entry name" value="SMR FAMILY PROTON-DEPENDENT DRUG EFFLUX TRANSPORTER SUGE"/>
    <property type="match status" value="1"/>
</dbReference>
<dbReference type="GO" id="GO:0022857">
    <property type="term" value="F:transmembrane transporter activity"/>
    <property type="evidence" value="ECO:0007669"/>
    <property type="project" value="InterPro"/>
</dbReference>
<comment type="similarity">
    <text evidence="7">Belongs to the drug/metabolite transporter (DMT) superfamily. Small multidrug resistance (SMR) (TC 2.A.7.1) family.</text>
</comment>
<dbReference type="OrthoDB" id="21828at2"/>
<evidence type="ECO:0000256" key="6">
    <source>
        <dbReference type="ARBA" id="ARBA00023136"/>
    </source>
</evidence>
<keyword evidence="3" id="KW-1003">Cell membrane</keyword>
<dbReference type="KEGG" id="wce:WS08_0169"/>
<dbReference type="Pfam" id="PF00893">
    <property type="entry name" value="Multi_Drug_Res"/>
    <property type="match status" value="1"/>
</dbReference>
<dbReference type="FunFam" id="1.10.3730.20:FF:000001">
    <property type="entry name" value="Quaternary ammonium compound resistance transporter SugE"/>
    <property type="match status" value="1"/>
</dbReference>
<dbReference type="InterPro" id="IPR045324">
    <property type="entry name" value="Small_multidrug_res"/>
</dbReference>
<evidence type="ECO:0000256" key="1">
    <source>
        <dbReference type="ARBA" id="ARBA00004651"/>
    </source>
</evidence>
<keyword evidence="10" id="KW-1185">Reference proteome</keyword>
<evidence type="ECO:0000256" key="5">
    <source>
        <dbReference type="ARBA" id="ARBA00022989"/>
    </source>
</evidence>
<evidence type="ECO:0000256" key="7">
    <source>
        <dbReference type="RuleBase" id="RU003942"/>
    </source>
</evidence>
<evidence type="ECO:0000313" key="10">
    <source>
        <dbReference type="Proteomes" id="UP000029079"/>
    </source>
</evidence>
<name>A0A075TYW0_9LACO</name>